<organism evidence="2 3">
    <name type="scientific">Microdochium trichocladiopsis</name>
    <dbReference type="NCBI Taxonomy" id="1682393"/>
    <lineage>
        <taxon>Eukaryota</taxon>
        <taxon>Fungi</taxon>
        <taxon>Dikarya</taxon>
        <taxon>Ascomycota</taxon>
        <taxon>Pezizomycotina</taxon>
        <taxon>Sordariomycetes</taxon>
        <taxon>Xylariomycetidae</taxon>
        <taxon>Xylariales</taxon>
        <taxon>Microdochiaceae</taxon>
        <taxon>Microdochium</taxon>
    </lineage>
</organism>
<evidence type="ECO:0000256" key="1">
    <source>
        <dbReference type="SAM" id="MobiDB-lite"/>
    </source>
</evidence>
<feature type="compositionally biased region" description="Basic and acidic residues" evidence="1">
    <location>
        <begin position="379"/>
        <end position="391"/>
    </location>
</feature>
<evidence type="ECO:0000313" key="2">
    <source>
        <dbReference type="EMBL" id="KAH7041137.1"/>
    </source>
</evidence>
<feature type="region of interest" description="Disordered" evidence="1">
    <location>
        <begin position="361"/>
        <end position="391"/>
    </location>
</feature>
<feature type="compositionally biased region" description="Polar residues" evidence="1">
    <location>
        <begin position="363"/>
        <end position="372"/>
    </location>
</feature>
<proteinExistence type="predicted"/>
<evidence type="ECO:0000313" key="3">
    <source>
        <dbReference type="Proteomes" id="UP000756346"/>
    </source>
</evidence>
<feature type="compositionally biased region" description="Basic residues" evidence="1">
    <location>
        <begin position="1"/>
        <end position="12"/>
    </location>
</feature>
<gene>
    <name evidence="2" type="ORF">B0I36DRAFT_312219</name>
</gene>
<dbReference type="Proteomes" id="UP000756346">
    <property type="component" value="Unassembled WGS sequence"/>
</dbReference>
<name>A0A9P8YJK0_9PEZI</name>
<accession>A0A9P8YJK0</accession>
<dbReference type="RefSeq" id="XP_046019192.1">
    <property type="nucleotide sequence ID" value="XM_046152476.1"/>
</dbReference>
<dbReference type="EMBL" id="JAGTJQ010000001">
    <property type="protein sequence ID" value="KAH7041137.1"/>
    <property type="molecule type" value="Genomic_DNA"/>
</dbReference>
<sequence>MIPRRVPSRHSRLATDTTAQPNAARRLTTLSANIRRPDLSPTSLPAQAQCPTRQLRLVHWRPRWPRNKTRKIPMRQKFPTFEASPLLIDLDAEDCRAVRPYEPLLDGTPHKSMKPRTFALKALNKDINQFNKKSLQLETRFAQVAANVFSPWRMSDFDVLSAALLGSQGDAPQLTRWPIKKDKYRRMLWDVLLQNGVQLSIRDNVTSVMQYMLRRQKLSWRTTPGHEDAAGFRRAIESTTNFEELERIITNTMQTSEGRELVSTAGKIVADRCQSFVRQPVKMSENAWRHLNAHILCFTNNLIINFRHRKLPPPVDLQNLASVLAAKCGIQLEPTRQGNGQAMSPWEQVWEQRARHTRIAGTAGSTAGQYTVPQAPDRPLPKHAERHVSVG</sequence>
<reference evidence="2" key="1">
    <citation type="journal article" date="2021" name="Nat. Commun.">
        <title>Genetic determinants of endophytism in the Arabidopsis root mycobiome.</title>
        <authorList>
            <person name="Mesny F."/>
            <person name="Miyauchi S."/>
            <person name="Thiergart T."/>
            <person name="Pickel B."/>
            <person name="Atanasova L."/>
            <person name="Karlsson M."/>
            <person name="Huettel B."/>
            <person name="Barry K.W."/>
            <person name="Haridas S."/>
            <person name="Chen C."/>
            <person name="Bauer D."/>
            <person name="Andreopoulos W."/>
            <person name="Pangilinan J."/>
            <person name="LaButti K."/>
            <person name="Riley R."/>
            <person name="Lipzen A."/>
            <person name="Clum A."/>
            <person name="Drula E."/>
            <person name="Henrissat B."/>
            <person name="Kohler A."/>
            <person name="Grigoriev I.V."/>
            <person name="Martin F.M."/>
            <person name="Hacquard S."/>
        </authorList>
    </citation>
    <scope>NUCLEOTIDE SEQUENCE</scope>
    <source>
        <strain evidence="2">MPI-CAGE-CH-0230</strain>
    </source>
</reference>
<dbReference type="OrthoDB" id="4581301at2759"/>
<feature type="region of interest" description="Disordered" evidence="1">
    <location>
        <begin position="1"/>
        <end position="20"/>
    </location>
</feature>
<comment type="caution">
    <text evidence="2">The sequence shown here is derived from an EMBL/GenBank/DDBJ whole genome shotgun (WGS) entry which is preliminary data.</text>
</comment>
<dbReference type="GeneID" id="70182022"/>
<dbReference type="AlphaFoldDB" id="A0A9P8YJK0"/>
<keyword evidence="3" id="KW-1185">Reference proteome</keyword>
<protein>
    <submittedName>
        <fullName evidence="2">Uncharacterized protein</fullName>
    </submittedName>
</protein>